<reference evidence="2 3" key="1">
    <citation type="submission" date="2018-01" db="EMBL/GenBank/DDBJ databases">
        <title>Denitrification phenotypes of diverse strains of Pseudomonas stutzeri.</title>
        <authorList>
            <person name="Milligan D.A."/>
            <person name="Bergaust L."/>
            <person name="Bakken L.R."/>
            <person name="Frostegard A."/>
        </authorList>
    </citation>
    <scope>NUCLEOTIDE SEQUENCE [LARGE SCALE GENOMIC DNA]</scope>
    <source>
        <strain evidence="2 3">28a3</strain>
    </source>
</reference>
<evidence type="ECO:0000313" key="2">
    <source>
        <dbReference type="EMBL" id="PNG03431.1"/>
    </source>
</evidence>
<proteinExistence type="predicted"/>
<keyword evidence="1" id="KW-1133">Transmembrane helix</keyword>
<feature type="transmembrane region" description="Helical" evidence="1">
    <location>
        <begin position="45"/>
        <end position="65"/>
    </location>
</feature>
<evidence type="ECO:0008006" key="4">
    <source>
        <dbReference type="Google" id="ProtNLM"/>
    </source>
</evidence>
<accession>A0A2N8SLS7</accession>
<gene>
    <name evidence="2" type="ORF">CXL00_19860</name>
</gene>
<dbReference type="OrthoDB" id="7030636at2"/>
<keyword evidence="1" id="KW-0472">Membrane</keyword>
<dbReference type="Pfam" id="PF07254">
    <property type="entry name" value="Cpta_toxin"/>
    <property type="match status" value="1"/>
</dbReference>
<dbReference type="RefSeq" id="WP_021206990.1">
    <property type="nucleotide sequence ID" value="NZ_JAMOIG010000029.1"/>
</dbReference>
<feature type="transmembrane region" description="Helical" evidence="1">
    <location>
        <begin position="20"/>
        <end position="39"/>
    </location>
</feature>
<comment type="caution">
    <text evidence="2">The sequence shown here is derived from an EMBL/GenBank/DDBJ whole genome shotgun (WGS) entry which is preliminary data.</text>
</comment>
<protein>
    <recommendedName>
        <fullName evidence="4">Toxin CptA</fullName>
    </recommendedName>
</protein>
<dbReference type="Proteomes" id="UP000235897">
    <property type="component" value="Unassembled WGS sequence"/>
</dbReference>
<sequence>MSSPSSQLFECRWEASGLLLALYLAVLVLAVVTLLVLPVPFWLQVLGLSLCLLHAAWVIPSRILLSRDTAWLGLRHDQQGWALWSRSAGWQPVQLRPDSLALPLFVILRYRVQGDWFVRGLCIPRGAMPPDEHRRLRLRLKFSRRRWAEPE</sequence>
<dbReference type="InterPro" id="IPR009883">
    <property type="entry name" value="YgfX"/>
</dbReference>
<evidence type="ECO:0000313" key="3">
    <source>
        <dbReference type="Proteomes" id="UP000235897"/>
    </source>
</evidence>
<evidence type="ECO:0000256" key="1">
    <source>
        <dbReference type="SAM" id="Phobius"/>
    </source>
</evidence>
<dbReference type="EMBL" id="POUW01000009">
    <property type="protein sequence ID" value="PNG03431.1"/>
    <property type="molecule type" value="Genomic_DNA"/>
</dbReference>
<organism evidence="2 3">
    <name type="scientific">Stutzerimonas stutzeri</name>
    <name type="common">Pseudomonas stutzeri</name>
    <dbReference type="NCBI Taxonomy" id="316"/>
    <lineage>
        <taxon>Bacteria</taxon>
        <taxon>Pseudomonadati</taxon>
        <taxon>Pseudomonadota</taxon>
        <taxon>Gammaproteobacteria</taxon>
        <taxon>Pseudomonadales</taxon>
        <taxon>Pseudomonadaceae</taxon>
        <taxon>Stutzerimonas</taxon>
    </lineage>
</organism>
<dbReference type="AlphaFoldDB" id="A0A2N8SLS7"/>
<name>A0A2N8SLS7_STUST</name>
<keyword evidence="1" id="KW-0812">Transmembrane</keyword>